<dbReference type="GeneID" id="92841142"/>
<accession>A0A3P3TAL4</accession>
<dbReference type="EMBL" id="RRCN01000002">
    <property type="protein sequence ID" value="RRJ54574.1"/>
    <property type="molecule type" value="Genomic_DNA"/>
</dbReference>
<dbReference type="PROSITE" id="PS50943">
    <property type="entry name" value="HTH_CROC1"/>
    <property type="match status" value="1"/>
</dbReference>
<reference evidence="5 6" key="1">
    <citation type="submission" date="2018-11" db="EMBL/GenBank/DDBJ databases">
        <title>Genome sequencing of Paenibacillus sp. KCOM 3021 (= ChDC PVNT-B20).</title>
        <authorList>
            <person name="Kook J.-K."/>
            <person name="Park S.-N."/>
            <person name="Lim Y.K."/>
        </authorList>
    </citation>
    <scope>NUCLEOTIDE SEQUENCE [LARGE SCALE GENOMIC DNA]</scope>
    <source>
        <strain evidence="5 6">KCOM 3021</strain>
    </source>
</reference>
<dbReference type="AlphaFoldDB" id="A0A3P3TAL4"/>
<dbReference type="GO" id="GO:0003700">
    <property type="term" value="F:DNA-binding transcription factor activity"/>
    <property type="evidence" value="ECO:0007669"/>
    <property type="project" value="TreeGrafter"/>
</dbReference>
<keyword evidence="6" id="KW-1185">Reference proteome</keyword>
<dbReference type="OrthoDB" id="9814553at2"/>
<evidence type="ECO:0000259" key="4">
    <source>
        <dbReference type="PROSITE" id="PS50943"/>
    </source>
</evidence>
<evidence type="ECO:0000256" key="3">
    <source>
        <dbReference type="ARBA" id="ARBA00023163"/>
    </source>
</evidence>
<feature type="domain" description="HTH cro/C1-type" evidence="4">
    <location>
        <begin position="12"/>
        <end position="66"/>
    </location>
</feature>
<evidence type="ECO:0000313" key="6">
    <source>
        <dbReference type="Proteomes" id="UP000267017"/>
    </source>
</evidence>
<protein>
    <submittedName>
        <fullName evidence="5">XRE family transcriptional regulator</fullName>
    </submittedName>
</protein>
<dbReference type="Pfam" id="PF01381">
    <property type="entry name" value="HTH_3"/>
    <property type="match status" value="1"/>
</dbReference>
<dbReference type="InterPro" id="IPR050807">
    <property type="entry name" value="TransReg_Diox_bact_type"/>
</dbReference>
<dbReference type="RefSeq" id="WP_021624032.1">
    <property type="nucleotide sequence ID" value="NZ_RRCN01000002.1"/>
</dbReference>
<organism evidence="5 6">
    <name type="scientific">Paenibacillus oralis</name>
    <dbReference type="NCBI Taxonomy" id="2490856"/>
    <lineage>
        <taxon>Bacteria</taxon>
        <taxon>Bacillati</taxon>
        <taxon>Bacillota</taxon>
        <taxon>Bacilli</taxon>
        <taxon>Bacillales</taxon>
        <taxon>Paenibacillaceae</taxon>
        <taxon>Paenibacillus</taxon>
    </lineage>
</organism>
<dbReference type="SUPFAM" id="SSF47413">
    <property type="entry name" value="lambda repressor-like DNA-binding domains"/>
    <property type="match status" value="1"/>
</dbReference>
<gene>
    <name evidence="5" type="ORF">EHV15_33730</name>
</gene>
<dbReference type="Proteomes" id="UP000267017">
    <property type="component" value="Unassembled WGS sequence"/>
</dbReference>
<dbReference type="SMART" id="SM00530">
    <property type="entry name" value="HTH_XRE"/>
    <property type="match status" value="1"/>
</dbReference>
<dbReference type="InterPro" id="IPR010982">
    <property type="entry name" value="Lambda_DNA-bd_dom_sf"/>
</dbReference>
<comment type="caution">
    <text evidence="5">The sequence shown here is derived from an EMBL/GenBank/DDBJ whole genome shotgun (WGS) entry which is preliminary data.</text>
</comment>
<proteinExistence type="predicted"/>
<keyword evidence="3" id="KW-0804">Transcription</keyword>
<dbReference type="CDD" id="cd00093">
    <property type="entry name" value="HTH_XRE"/>
    <property type="match status" value="1"/>
</dbReference>
<sequence>MSHLAKTIGEQIRHYRTLRGWTQEQLAEVLESQGTYIGRVERGEQNIQLQTLEKIADALHINVYALFSERDPFEHLKQDEWIWQSVMLLKEQNVQDQERAFRVLREMLKH</sequence>
<evidence type="ECO:0000256" key="1">
    <source>
        <dbReference type="ARBA" id="ARBA00023015"/>
    </source>
</evidence>
<evidence type="ECO:0000313" key="5">
    <source>
        <dbReference type="EMBL" id="RRJ54574.1"/>
    </source>
</evidence>
<dbReference type="Gene3D" id="1.10.260.40">
    <property type="entry name" value="lambda repressor-like DNA-binding domains"/>
    <property type="match status" value="1"/>
</dbReference>
<dbReference type="PANTHER" id="PTHR46797">
    <property type="entry name" value="HTH-TYPE TRANSCRIPTIONAL REGULATOR"/>
    <property type="match status" value="1"/>
</dbReference>
<keyword evidence="2" id="KW-0238">DNA-binding</keyword>
<evidence type="ECO:0000256" key="2">
    <source>
        <dbReference type="ARBA" id="ARBA00023125"/>
    </source>
</evidence>
<dbReference type="GO" id="GO:0003677">
    <property type="term" value="F:DNA binding"/>
    <property type="evidence" value="ECO:0007669"/>
    <property type="project" value="UniProtKB-KW"/>
</dbReference>
<name>A0A3P3TAL4_9BACL</name>
<dbReference type="InterPro" id="IPR001387">
    <property type="entry name" value="Cro/C1-type_HTH"/>
</dbReference>
<keyword evidence="1" id="KW-0805">Transcription regulation</keyword>
<dbReference type="PANTHER" id="PTHR46797:SF23">
    <property type="entry name" value="HTH-TYPE TRANSCRIPTIONAL REGULATOR SUTR"/>
    <property type="match status" value="1"/>
</dbReference>
<dbReference type="GO" id="GO:0005829">
    <property type="term" value="C:cytosol"/>
    <property type="evidence" value="ECO:0007669"/>
    <property type="project" value="TreeGrafter"/>
</dbReference>